<keyword evidence="3" id="KW-1185">Reference proteome</keyword>
<name>A0ABN9RRE9_9DINO</name>
<feature type="compositionally biased region" description="Basic and acidic residues" evidence="1">
    <location>
        <begin position="14"/>
        <end position="31"/>
    </location>
</feature>
<sequence>MQRELQAQGRHVASLREELESSEKEHSDLVRQLHAQLKAPLSDGEAPQPKTSINDILDPNKLGALLDRSAAGTLKMDECVYELMPEDKQELEARATQLPEGISGLAGNLFRDAKEKVGALRQEHEAHLKRLAAKRLRSDSGEKAANGPGSAGACAAAAPDDSPPPAEAKPAADSRAEGQAAASASSSEPRPGTRDRAAEIAAASASAWAAPGSP</sequence>
<evidence type="ECO:0000313" key="2">
    <source>
        <dbReference type="EMBL" id="CAK0821842.1"/>
    </source>
</evidence>
<feature type="compositionally biased region" description="Low complexity" evidence="1">
    <location>
        <begin position="144"/>
        <end position="160"/>
    </location>
</feature>
<evidence type="ECO:0000313" key="3">
    <source>
        <dbReference type="Proteomes" id="UP001189429"/>
    </source>
</evidence>
<feature type="region of interest" description="Disordered" evidence="1">
    <location>
        <begin position="132"/>
        <end position="214"/>
    </location>
</feature>
<evidence type="ECO:0000256" key="1">
    <source>
        <dbReference type="SAM" id="MobiDB-lite"/>
    </source>
</evidence>
<proteinExistence type="predicted"/>
<feature type="compositionally biased region" description="Low complexity" evidence="1">
    <location>
        <begin position="177"/>
        <end position="187"/>
    </location>
</feature>
<dbReference type="EMBL" id="CAUYUJ010007746">
    <property type="protein sequence ID" value="CAK0821842.1"/>
    <property type="molecule type" value="Genomic_DNA"/>
</dbReference>
<reference evidence="2" key="1">
    <citation type="submission" date="2023-10" db="EMBL/GenBank/DDBJ databases">
        <authorList>
            <person name="Chen Y."/>
            <person name="Shah S."/>
            <person name="Dougan E. K."/>
            <person name="Thang M."/>
            <person name="Chan C."/>
        </authorList>
    </citation>
    <scope>NUCLEOTIDE SEQUENCE [LARGE SCALE GENOMIC DNA]</scope>
</reference>
<organism evidence="2 3">
    <name type="scientific">Prorocentrum cordatum</name>
    <dbReference type="NCBI Taxonomy" id="2364126"/>
    <lineage>
        <taxon>Eukaryota</taxon>
        <taxon>Sar</taxon>
        <taxon>Alveolata</taxon>
        <taxon>Dinophyceae</taxon>
        <taxon>Prorocentrales</taxon>
        <taxon>Prorocentraceae</taxon>
        <taxon>Prorocentrum</taxon>
    </lineage>
</organism>
<comment type="caution">
    <text evidence="2">The sequence shown here is derived from an EMBL/GenBank/DDBJ whole genome shotgun (WGS) entry which is preliminary data.</text>
</comment>
<feature type="compositionally biased region" description="Low complexity" evidence="1">
    <location>
        <begin position="199"/>
        <end position="214"/>
    </location>
</feature>
<gene>
    <name evidence="2" type="ORF">PCOR1329_LOCUS22992</name>
</gene>
<protein>
    <submittedName>
        <fullName evidence="2">Uncharacterized protein</fullName>
    </submittedName>
</protein>
<accession>A0ABN9RRE9</accession>
<feature type="region of interest" description="Disordered" evidence="1">
    <location>
        <begin position="1"/>
        <end position="57"/>
    </location>
</feature>
<dbReference type="Proteomes" id="UP001189429">
    <property type="component" value="Unassembled WGS sequence"/>
</dbReference>